<feature type="transmembrane region" description="Helical" evidence="1">
    <location>
        <begin position="50"/>
        <end position="70"/>
    </location>
</feature>
<name>A0A2N9WSK9_9NEIS</name>
<proteinExistence type="predicted"/>
<reference evidence="2 3" key="1">
    <citation type="journal article" date="2017" name="MBio">
        <title>Type VI secretion-mediated competition in the bee gut microbiome.</title>
        <authorList>
            <person name="Steele M.I."/>
            <person name="Kwong W.K."/>
            <person name="Powell J.E."/>
            <person name="Whiteley M."/>
            <person name="Moran N.A."/>
        </authorList>
    </citation>
    <scope>NUCLEOTIDE SEQUENCE [LARGE SCALE GENOMIC DNA]</scope>
    <source>
        <strain evidence="2 3">App2-2</strain>
    </source>
</reference>
<feature type="transmembrane region" description="Helical" evidence="1">
    <location>
        <begin position="24"/>
        <end position="44"/>
    </location>
</feature>
<dbReference type="PANTHER" id="PTHR34980">
    <property type="entry name" value="INNER MEMBRANE PROTEIN-RELATED-RELATED"/>
    <property type="match status" value="1"/>
</dbReference>
<evidence type="ECO:0000313" key="3">
    <source>
        <dbReference type="Proteomes" id="UP000231293"/>
    </source>
</evidence>
<evidence type="ECO:0000313" key="2">
    <source>
        <dbReference type="EMBL" id="PIT13848.1"/>
    </source>
</evidence>
<comment type="caution">
    <text evidence="2">The sequence shown here is derived from an EMBL/GenBank/DDBJ whole genome shotgun (WGS) entry which is preliminary data.</text>
</comment>
<gene>
    <name evidence="2" type="ORF">BGI32_08570</name>
</gene>
<accession>A0A2N9WSK9</accession>
<dbReference type="PANTHER" id="PTHR34980:SF2">
    <property type="entry name" value="INNER MEMBRANE PROTEIN YHAH-RELATED"/>
    <property type="match status" value="1"/>
</dbReference>
<dbReference type="AlphaFoldDB" id="A0A2N9WSK9"/>
<keyword evidence="1" id="KW-0812">Transmembrane</keyword>
<dbReference type="Proteomes" id="UP000231293">
    <property type="component" value="Unassembled WGS sequence"/>
</dbReference>
<evidence type="ECO:0000256" key="1">
    <source>
        <dbReference type="SAM" id="Phobius"/>
    </source>
</evidence>
<dbReference type="RefSeq" id="WP_100113920.1">
    <property type="nucleotide sequence ID" value="NZ_MDVB01000091.1"/>
</dbReference>
<protein>
    <recommendedName>
        <fullName evidence="4">DUF805 domain-containing protein</fullName>
    </recommendedName>
</protein>
<keyword evidence="1" id="KW-0472">Membrane</keyword>
<dbReference type="EMBL" id="MDVB01000091">
    <property type="protein sequence ID" value="PIT13848.1"/>
    <property type="molecule type" value="Genomic_DNA"/>
</dbReference>
<dbReference type="GO" id="GO:0005886">
    <property type="term" value="C:plasma membrane"/>
    <property type="evidence" value="ECO:0007669"/>
    <property type="project" value="TreeGrafter"/>
</dbReference>
<evidence type="ECO:0008006" key="4">
    <source>
        <dbReference type="Google" id="ProtNLM"/>
    </source>
</evidence>
<dbReference type="InterPro" id="IPR008523">
    <property type="entry name" value="DUF805"/>
</dbReference>
<keyword evidence="1" id="KW-1133">Transmembrane helix</keyword>
<feature type="transmembrane region" description="Helical" evidence="1">
    <location>
        <begin position="82"/>
        <end position="103"/>
    </location>
</feature>
<dbReference type="Pfam" id="PF05656">
    <property type="entry name" value="DUF805"/>
    <property type="match status" value="1"/>
</dbReference>
<sequence length="118" mass="13592">MNWFISCVTTNYLNFQGRARRKEYWMFTLVYFLIGLALGILLKILGMQGLAKLIQVILILAFFLPSLAVTVRRLHDTNRSGWWCLITMVPFLGSIILFIFMLLDSTPGDNKYGVNPKE</sequence>
<organism evidence="2 3">
    <name type="scientific">Snodgrassella alvi</name>
    <dbReference type="NCBI Taxonomy" id="1196083"/>
    <lineage>
        <taxon>Bacteria</taxon>
        <taxon>Pseudomonadati</taxon>
        <taxon>Pseudomonadota</taxon>
        <taxon>Betaproteobacteria</taxon>
        <taxon>Neisseriales</taxon>
        <taxon>Neisseriaceae</taxon>
        <taxon>Snodgrassella</taxon>
    </lineage>
</organism>